<evidence type="ECO:0000256" key="1">
    <source>
        <dbReference type="ARBA" id="ARBA00004479"/>
    </source>
</evidence>
<keyword evidence="2 5" id="KW-0732">Signal</keyword>
<dbReference type="InterPro" id="IPR001611">
    <property type="entry name" value="Leu-rich_rpt"/>
</dbReference>
<evidence type="ECO:0000313" key="6">
    <source>
        <dbReference type="Proteomes" id="UP001652623"/>
    </source>
</evidence>
<evidence type="ECO:0000256" key="3">
    <source>
        <dbReference type="ARBA" id="ARBA00023170"/>
    </source>
</evidence>
<reference evidence="7" key="1">
    <citation type="submission" date="2025-08" db="UniProtKB">
        <authorList>
            <consortium name="RefSeq"/>
        </authorList>
    </citation>
    <scope>IDENTIFICATION</scope>
    <source>
        <tissue evidence="7">Seedling</tissue>
    </source>
</reference>
<keyword evidence="4" id="KW-1133">Transmembrane helix</keyword>
<evidence type="ECO:0000256" key="5">
    <source>
        <dbReference type="SAM" id="SignalP"/>
    </source>
</evidence>
<name>A0ABM4A7V4_ZIZJJ</name>
<dbReference type="Gene3D" id="3.30.200.20">
    <property type="entry name" value="Phosphorylase Kinase, domain 1"/>
    <property type="match status" value="1"/>
</dbReference>
<keyword evidence="6" id="KW-1185">Reference proteome</keyword>
<dbReference type="Pfam" id="PF00560">
    <property type="entry name" value="LRR_1"/>
    <property type="match status" value="4"/>
</dbReference>
<keyword evidence="3" id="KW-0675">Receptor</keyword>
<feature type="chain" id="PRO_5047238652" evidence="5">
    <location>
        <begin position="18"/>
        <end position="402"/>
    </location>
</feature>
<sequence length="402" mass="43950">MASSISIVSAVAVVAWATTYFSCGVNMENSSLALAASIPISETPRDPAALEREAKARQRTGWWSNYVNTSTSPCNLTVYLDVSGAGLVGSIPAEIGKSSKLIYVDLFSNCLTGQLPLSLGNLSQLQMLNIYDNQINGSIPPELDNLKNLFVLNLGINNFCGPIPSELGLLINLTRLFIDGNKIKVTLDLSHNSIGGNIPPQLGKLSQAQTLNFAYNNLTGHIPSFITSVCYAINLSYNCLEGPIPQEVAENSLVGAYMGNKELCGQVTSFPTCLTKHHGVFYNIKIRIIVSISLILALTFIVLLAFYFYRRSPKNNEGKPTDIATKNGDIFCIWNFYGKIAFQDIIQVTGDFDIRYCIGTSGYGSVYKAQLSNGKVVALKKLHSLEAEEPVFRKSFMNEVKR</sequence>
<feature type="signal peptide" evidence="5">
    <location>
        <begin position="1"/>
        <end position="17"/>
    </location>
</feature>
<protein>
    <submittedName>
        <fullName evidence="7">MDIS1-interacting receptor like kinase 2-like</fullName>
    </submittedName>
</protein>
<proteinExistence type="predicted"/>
<feature type="transmembrane region" description="Helical" evidence="4">
    <location>
        <begin position="288"/>
        <end position="309"/>
    </location>
</feature>
<dbReference type="PANTHER" id="PTHR48053">
    <property type="entry name" value="LEUCINE RICH REPEAT FAMILY PROTEIN, EXPRESSED"/>
    <property type="match status" value="1"/>
</dbReference>
<dbReference type="Proteomes" id="UP001652623">
    <property type="component" value="Chromosome 4"/>
</dbReference>
<organism evidence="6 7">
    <name type="scientific">Ziziphus jujuba</name>
    <name type="common">Chinese jujube</name>
    <name type="synonym">Ziziphus sativa</name>
    <dbReference type="NCBI Taxonomy" id="326968"/>
    <lineage>
        <taxon>Eukaryota</taxon>
        <taxon>Viridiplantae</taxon>
        <taxon>Streptophyta</taxon>
        <taxon>Embryophyta</taxon>
        <taxon>Tracheophyta</taxon>
        <taxon>Spermatophyta</taxon>
        <taxon>Magnoliopsida</taxon>
        <taxon>eudicotyledons</taxon>
        <taxon>Gunneridae</taxon>
        <taxon>Pentapetalae</taxon>
        <taxon>rosids</taxon>
        <taxon>fabids</taxon>
        <taxon>Rosales</taxon>
        <taxon>Rhamnaceae</taxon>
        <taxon>Paliureae</taxon>
        <taxon>Ziziphus</taxon>
    </lineage>
</organism>
<evidence type="ECO:0000256" key="4">
    <source>
        <dbReference type="SAM" id="Phobius"/>
    </source>
</evidence>
<dbReference type="InterPro" id="IPR032675">
    <property type="entry name" value="LRR_dom_sf"/>
</dbReference>
<evidence type="ECO:0000256" key="2">
    <source>
        <dbReference type="ARBA" id="ARBA00022729"/>
    </source>
</evidence>
<dbReference type="InterPro" id="IPR011009">
    <property type="entry name" value="Kinase-like_dom_sf"/>
</dbReference>
<dbReference type="Gene3D" id="3.80.10.10">
    <property type="entry name" value="Ribonuclease Inhibitor"/>
    <property type="match status" value="1"/>
</dbReference>
<accession>A0ABM4A7V4</accession>
<evidence type="ECO:0000313" key="7">
    <source>
        <dbReference type="RefSeq" id="XP_060672817.1"/>
    </source>
</evidence>
<keyword evidence="4" id="KW-0472">Membrane</keyword>
<keyword evidence="4" id="KW-0812">Transmembrane</keyword>
<dbReference type="SUPFAM" id="SSF56112">
    <property type="entry name" value="Protein kinase-like (PK-like)"/>
    <property type="match status" value="1"/>
</dbReference>
<dbReference type="InterPro" id="IPR051716">
    <property type="entry name" value="Plant_RL_S/T_kinase"/>
</dbReference>
<dbReference type="RefSeq" id="XP_060672817.1">
    <property type="nucleotide sequence ID" value="XM_060816834.1"/>
</dbReference>
<gene>
    <name evidence="7" type="primary">LOC132803595</name>
</gene>
<dbReference type="SUPFAM" id="SSF52058">
    <property type="entry name" value="L domain-like"/>
    <property type="match status" value="1"/>
</dbReference>
<dbReference type="GeneID" id="132803595"/>
<dbReference type="PANTHER" id="PTHR48053:SF126">
    <property type="entry name" value="MDIS1-INTERACTING RECEPTOR LIKE KINASE 2-LIKE ISOFORM X1"/>
    <property type="match status" value="1"/>
</dbReference>
<comment type="subcellular location">
    <subcellularLocation>
        <location evidence="1">Membrane</location>
        <topology evidence="1">Single-pass type I membrane protein</topology>
    </subcellularLocation>
</comment>